<gene>
    <name evidence="1" type="ORF">ZIOFF_037753</name>
</gene>
<evidence type="ECO:0000313" key="1">
    <source>
        <dbReference type="EMBL" id="KAG6505397.1"/>
    </source>
</evidence>
<protein>
    <recommendedName>
        <fullName evidence="3">WPP domain-associated protein</fullName>
    </recommendedName>
</protein>
<keyword evidence="2" id="KW-1185">Reference proteome</keyword>
<organism evidence="1 2">
    <name type="scientific">Zingiber officinale</name>
    <name type="common">Ginger</name>
    <name type="synonym">Amomum zingiber</name>
    <dbReference type="NCBI Taxonomy" id="94328"/>
    <lineage>
        <taxon>Eukaryota</taxon>
        <taxon>Viridiplantae</taxon>
        <taxon>Streptophyta</taxon>
        <taxon>Embryophyta</taxon>
        <taxon>Tracheophyta</taxon>
        <taxon>Spermatophyta</taxon>
        <taxon>Magnoliopsida</taxon>
        <taxon>Liliopsida</taxon>
        <taxon>Zingiberales</taxon>
        <taxon>Zingiberaceae</taxon>
        <taxon>Zingiber</taxon>
    </lineage>
</organism>
<comment type="caution">
    <text evidence="1">The sequence shown here is derived from an EMBL/GenBank/DDBJ whole genome shotgun (WGS) entry which is preliminary data.</text>
</comment>
<dbReference type="Proteomes" id="UP000734854">
    <property type="component" value="Unassembled WGS sequence"/>
</dbReference>
<sequence>MNAFFNGLDGRLRLSGMVADSIMMGIVNSAMEDAYKRSCTKEGDIARLIHKSRFCELAIMQLEWCLKYVQDEMNNESVEHIDDREKLLCDLLETRNRIHYRLEETKIAIDDKDIEIARRKESEMKLRLTLDLKGEEVKSLHNTLGLNERVRNDNANASKIYGHVFDELECYVDKQLLKIRNKLEFGKQILSDQMYNMTTDHTDQNKHNDGFKPLHELHDIAQLMLDFDEMATTIDAVNEEVRSSFETIASSISQFKMTTEEQCWSWNMERDVTNLMIGRFLGDIQSKYVFKSHEEMETNLVSQEKMDNSPESYEKSVKLEEDKDDMEIKAKRCERACVEQNDLECMINPIGSLSEMVVNFGLQTCEKISTNITRLDDLKQLLNPISEHVNQIKKNELLYHKAFTRRCLNLQIAEEEVDLLGDQVDQLHGVLSKVYIALDSYSLVFQHYPELGYTAVGGHRFHFLPSLCRALGHSQQVRLCAVRLACSWFRQPSFQQLLVGCGSRAVCELRYV</sequence>
<dbReference type="InterPro" id="IPR037490">
    <property type="entry name" value="WAP"/>
</dbReference>
<dbReference type="PANTHER" id="PTHR33883:SF7">
    <property type="entry name" value="OS04G0521600 PROTEIN"/>
    <property type="match status" value="1"/>
</dbReference>
<proteinExistence type="predicted"/>
<dbReference type="EMBL" id="JACMSC010000010">
    <property type="protein sequence ID" value="KAG6505397.1"/>
    <property type="molecule type" value="Genomic_DNA"/>
</dbReference>
<reference evidence="1 2" key="1">
    <citation type="submission" date="2020-08" db="EMBL/GenBank/DDBJ databases">
        <title>Plant Genome Project.</title>
        <authorList>
            <person name="Zhang R.-G."/>
        </authorList>
    </citation>
    <scope>NUCLEOTIDE SEQUENCE [LARGE SCALE GENOMIC DNA]</scope>
    <source>
        <tissue evidence="1">Rhizome</tissue>
    </source>
</reference>
<name>A0A8J5GSN9_ZINOF</name>
<accession>A0A8J5GSN9</accession>
<dbReference type="PANTHER" id="PTHR33883">
    <property type="entry name" value="WPP DOMAIN-ASSOCIATED PROTEIN"/>
    <property type="match status" value="1"/>
</dbReference>
<evidence type="ECO:0008006" key="3">
    <source>
        <dbReference type="Google" id="ProtNLM"/>
    </source>
</evidence>
<dbReference type="AlphaFoldDB" id="A0A8J5GSN9"/>
<evidence type="ECO:0000313" key="2">
    <source>
        <dbReference type="Proteomes" id="UP000734854"/>
    </source>
</evidence>